<protein>
    <submittedName>
        <fullName evidence="2">Uncharacterized protein</fullName>
    </submittedName>
</protein>
<feature type="transmembrane region" description="Helical" evidence="1">
    <location>
        <begin position="534"/>
        <end position="555"/>
    </location>
</feature>
<gene>
    <name evidence="2" type="ORF">B0H16DRAFT_1522677</name>
</gene>
<reference evidence="2" key="1">
    <citation type="submission" date="2023-03" db="EMBL/GenBank/DDBJ databases">
        <title>Massive genome expansion in bonnet fungi (Mycena s.s.) driven by repeated elements and novel gene families across ecological guilds.</title>
        <authorList>
            <consortium name="Lawrence Berkeley National Laboratory"/>
            <person name="Harder C.B."/>
            <person name="Miyauchi S."/>
            <person name="Viragh M."/>
            <person name="Kuo A."/>
            <person name="Thoen E."/>
            <person name="Andreopoulos B."/>
            <person name="Lu D."/>
            <person name="Skrede I."/>
            <person name="Drula E."/>
            <person name="Henrissat B."/>
            <person name="Morin E."/>
            <person name="Kohler A."/>
            <person name="Barry K."/>
            <person name="LaButti K."/>
            <person name="Morin E."/>
            <person name="Salamov A."/>
            <person name="Lipzen A."/>
            <person name="Mereny Z."/>
            <person name="Hegedus B."/>
            <person name="Baldrian P."/>
            <person name="Stursova M."/>
            <person name="Weitz H."/>
            <person name="Taylor A."/>
            <person name="Grigoriev I.V."/>
            <person name="Nagy L.G."/>
            <person name="Martin F."/>
            <person name="Kauserud H."/>
        </authorList>
    </citation>
    <scope>NUCLEOTIDE SEQUENCE</scope>
    <source>
        <strain evidence="2">CBHHK182m</strain>
    </source>
</reference>
<keyword evidence="1" id="KW-0472">Membrane</keyword>
<keyword evidence="1" id="KW-0812">Transmembrane</keyword>
<evidence type="ECO:0000256" key="1">
    <source>
        <dbReference type="SAM" id="Phobius"/>
    </source>
</evidence>
<feature type="transmembrane region" description="Helical" evidence="1">
    <location>
        <begin position="505"/>
        <end position="522"/>
    </location>
</feature>
<feature type="transmembrane region" description="Helical" evidence="1">
    <location>
        <begin position="25"/>
        <end position="50"/>
    </location>
</feature>
<dbReference type="EMBL" id="JARKIB010000023">
    <property type="protein sequence ID" value="KAJ7766863.1"/>
    <property type="molecule type" value="Genomic_DNA"/>
</dbReference>
<proteinExistence type="predicted"/>
<evidence type="ECO:0000313" key="3">
    <source>
        <dbReference type="Proteomes" id="UP001215598"/>
    </source>
</evidence>
<evidence type="ECO:0000313" key="2">
    <source>
        <dbReference type="EMBL" id="KAJ7766863.1"/>
    </source>
</evidence>
<keyword evidence="1" id="KW-1133">Transmembrane helix</keyword>
<keyword evidence="3" id="KW-1185">Reference proteome</keyword>
<dbReference type="Proteomes" id="UP001215598">
    <property type="component" value="Unassembled WGS sequence"/>
</dbReference>
<sequence>MSEKSLRLDPGPGRRRRGCRCSCKCLCWTISIPLLGFLGWATFLFLTAFLRGLRFPHQSLYHTGGPPYNSSEVIRPLIPQEQAFDIALTVWLRAPELEEAEFRRLQLENAPPKEEETPSPVQLDIKGLGKISASVILDQVDQFRDQHILETPLFSNIVFQGLLLSDKHRSTKVAFRLPTARFLSANLTESDLRATFLLLPSSPSLIDHIKNFSSWMPDSILANRPATRPWPFPPGSELSDEKTMADLALESFSVSVPLIEFHNVSSRCKSMSINGTDAACDDCEEPEAPVSKLHPHVVHRTQIRIIQETALFNATAYNAKHNELKKQSCGQGLPGLTNPKMCRPNYQTTGNFQTLIELEVPTESGVETQWAYAPHLSPKERAAGTLDILPVPVNRENCSTTRQDAPNVSDYMDIDLHIAFAGRSPLKKTLADVLTPPSVVNHSASEITKADHQNAHELWNAVFGHRFHDDSHPRRRIVMQIIGGGLQFLAVLISFHYWWTRVSTVGISSSSVVLLALGYSLGGTVEAIDQSDALWQYMVFVPMFLISPLLMLRCITRIEFGWNKWHPTLTRASANHRERTTQRVDSRTSWGTRLAFFAALLAAHQLFDNIILVASSMPDPRPGEFPEKKIVNFLQTVASCLCDTGTLSQALLNSRSATFAGGYRAEPIMHGLGFYTRLSSYYLALVVGRMKLRPALGLKSVMTACIQLPLIWQAFTLPPVEVRDDEED</sequence>
<accession>A0AAD7NM69</accession>
<name>A0AAD7NM69_9AGAR</name>
<feature type="transmembrane region" description="Helical" evidence="1">
    <location>
        <begin position="477"/>
        <end position="498"/>
    </location>
</feature>
<dbReference type="AlphaFoldDB" id="A0AAD7NM69"/>
<organism evidence="2 3">
    <name type="scientific">Mycena metata</name>
    <dbReference type="NCBI Taxonomy" id="1033252"/>
    <lineage>
        <taxon>Eukaryota</taxon>
        <taxon>Fungi</taxon>
        <taxon>Dikarya</taxon>
        <taxon>Basidiomycota</taxon>
        <taxon>Agaricomycotina</taxon>
        <taxon>Agaricomycetes</taxon>
        <taxon>Agaricomycetidae</taxon>
        <taxon>Agaricales</taxon>
        <taxon>Marasmiineae</taxon>
        <taxon>Mycenaceae</taxon>
        <taxon>Mycena</taxon>
    </lineage>
</organism>
<comment type="caution">
    <text evidence="2">The sequence shown here is derived from an EMBL/GenBank/DDBJ whole genome shotgun (WGS) entry which is preliminary data.</text>
</comment>